<proteinExistence type="predicted"/>
<gene>
    <name evidence="1" type="ORF">AAJ76_2250001096</name>
</gene>
<evidence type="ECO:0000313" key="1">
    <source>
        <dbReference type="EMBL" id="KKO73804.1"/>
    </source>
</evidence>
<dbReference type="VEuPathDB" id="MicrosporidiaDB:AAJ76_2250001096"/>
<dbReference type="GeneID" id="36319587"/>
<dbReference type="EMBL" id="JPQZ01000225">
    <property type="protein sequence ID" value="KKO73804.1"/>
    <property type="molecule type" value="Genomic_DNA"/>
</dbReference>
<reference evidence="1 2" key="1">
    <citation type="journal article" date="2015" name="Environ. Microbiol.">
        <title>Genome analyses suggest the presence of polyploidy and recent human-driven expansions in eight global populations of the honeybee pathogen Nosema ceranae.</title>
        <authorList>
            <person name="Pelin A."/>
            <person name="Selman M."/>
            <person name="Aris-Brosou S."/>
            <person name="Farinelli L."/>
            <person name="Corradi N."/>
        </authorList>
    </citation>
    <scope>NUCLEOTIDE SEQUENCE [LARGE SCALE GENOMIC DNA]</scope>
    <source>
        <strain evidence="1 2">PA08 1199</strain>
    </source>
</reference>
<keyword evidence="2" id="KW-1185">Reference proteome</keyword>
<protein>
    <submittedName>
        <fullName evidence="1">Uncharacterized protein</fullName>
    </submittedName>
</protein>
<dbReference type="RefSeq" id="XP_024329546.1">
    <property type="nucleotide sequence ID" value="XM_024474662.1"/>
</dbReference>
<evidence type="ECO:0000313" key="2">
    <source>
        <dbReference type="Proteomes" id="UP000034350"/>
    </source>
</evidence>
<comment type="caution">
    <text evidence="1">The sequence shown here is derived from an EMBL/GenBank/DDBJ whole genome shotgun (WGS) entry which is preliminary data.</text>
</comment>
<sequence length="49" mass="6184">MQSYKKYIPFLHKFITFIYFTNRKNMIDLQSFLKIEMKYIFIFFLSDKC</sequence>
<organism evidence="1 2">
    <name type="scientific">Vairimorpha ceranae</name>
    <dbReference type="NCBI Taxonomy" id="40302"/>
    <lineage>
        <taxon>Eukaryota</taxon>
        <taxon>Fungi</taxon>
        <taxon>Fungi incertae sedis</taxon>
        <taxon>Microsporidia</taxon>
        <taxon>Nosematidae</taxon>
        <taxon>Vairimorpha</taxon>
    </lineage>
</organism>
<dbReference type="AlphaFoldDB" id="A0A0F9Z7A8"/>
<accession>A0A0F9Z7A8</accession>
<dbReference type="Proteomes" id="UP000034350">
    <property type="component" value="Unassembled WGS sequence"/>
</dbReference>
<name>A0A0F9Z7A8_9MICR</name>